<keyword evidence="2" id="KW-0378">Hydrolase</keyword>
<gene>
    <name evidence="2" type="primary">orf283</name>
</gene>
<dbReference type="EMBL" id="MN699101">
    <property type="protein sequence ID" value="QIZ74071.1"/>
    <property type="molecule type" value="Genomic_DNA"/>
</dbReference>
<dbReference type="InterPro" id="IPR004860">
    <property type="entry name" value="LAGLIDADG_dom"/>
</dbReference>
<keyword evidence="2" id="KW-0255">Endonuclease</keyword>
<dbReference type="AlphaFoldDB" id="A0A6H1U5E8"/>
<reference evidence="2" key="1">
    <citation type="submission" date="2019-11" db="EMBL/GenBank/DDBJ databases">
        <title>The Chloroplast Genome of the Green Alga Stigeoclonium sp.</title>
        <authorList>
            <person name="Liu B."/>
        </authorList>
    </citation>
    <scope>NUCLEOTIDE SEQUENCE</scope>
</reference>
<protein>
    <submittedName>
        <fullName evidence="2">Putative site-specific DNA endonuclease</fullName>
    </submittedName>
</protein>
<dbReference type="SUPFAM" id="SSF55608">
    <property type="entry name" value="Homing endonucleases"/>
    <property type="match status" value="1"/>
</dbReference>
<keyword evidence="2" id="KW-0540">Nuclease</keyword>
<feature type="domain" description="Homing endonuclease LAGLIDADG" evidence="1">
    <location>
        <begin position="14"/>
        <end position="169"/>
    </location>
</feature>
<dbReference type="InterPro" id="IPR027434">
    <property type="entry name" value="Homing_endonucl"/>
</dbReference>
<keyword evidence="2" id="KW-0934">Plastid</keyword>
<organism evidence="2">
    <name type="scientific">Stigeoclonium sp. FACHB-2430</name>
    <dbReference type="NCBI Taxonomy" id="2725788"/>
    <lineage>
        <taxon>Eukaryota</taxon>
        <taxon>Viridiplantae</taxon>
        <taxon>Chlorophyta</taxon>
        <taxon>core chlorophytes</taxon>
        <taxon>Chlorophyceae</taxon>
        <taxon>OCC clade</taxon>
        <taxon>Chaetophorales</taxon>
        <taxon>Chaetophoraceae</taxon>
        <taxon>Stigeoclonium</taxon>
    </lineage>
</organism>
<evidence type="ECO:0000259" key="1">
    <source>
        <dbReference type="Pfam" id="PF03161"/>
    </source>
</evidence>
<dbReference type="Pfam" id="PF03161">
    <property type="entry name" value="LAGLIDADG_2"/>
    <property type="match status" value="1"/>
</dbReference>
<accession>A0A6H1U5E8</accession>
<evidence type="ECO:0000313" key="2">
    <source>
        <dbReference type="EMBL" id="QIZ74071.1"/>
    </source>
</evidence>
<dbReference type="GO" id="GO:0004519">
    <property type="term" value="F:endonuclease activity"/>
    <property type="evidence" value="ECO:0007669"/>
    <property type="project" value="UniProtKB-KW"/>
</dbReference>
<sequence>MARASELKITDVQRQVCYGTLLGDASIGFCGGKNARIQMNHGFRQRYYAYWKYKQLKSICTRKSFSYRKPDKGSYSKHCKVRLQTRVSPDLTEINNLIKVNGKKTVSRSYLDLLDPLAIAVWWCDDGSITGGYRQGTLCTHSMTLEEVEICQQYFVEQWDIHPRIMTVTPREPQVLNQTTLIPNQQIIVCSQESLDPTKEIRKKPYYALNFHTVNAEKLIKLIIAFLPIKQMIYKTFLKFNNSKDTARWRSFLASHYVPRFFSSIEEFDVYVETYWQNIRSR</sequence>
<dbReference type="Gene3D" id="3.10.28.10">
    <property type="entry name" value="Homing endonucleases"/>
    <property type="match status" value="2"/>
</dbReference>
<keyword evidence="2" id="KW-0150">Chloroplast</keyword>
<geneLocation type="chloroplast" evidence="2"/>
<name>A0A6H1U5E8_9CHLO</name>
<proteinExistence type="predicted"/>